<evidence type="ECO:0000313" key="3">
    <source>
        <dbReference type="Proteomes" id="UP000887226"/>
    </source>
</evidence>
<dbReference type="EMBL" id="MU253857">
    <property type="protein sequence ID" value="KAG9245247.1"/>
    <property type="molecule type" value="Genomic_DNA"/>
</dbReference>
<feature type="transmembrane region" description="Helical" evidence="1">
    <location>
        <begin position="43"/>
        <end position="65"/>
    </location>
</feature>
<dbReference type="Proteomes" id="UP000887226">
    <property type="component" value="Unassembled WGS sequence"/>
</dbReference>
<reference evidence="2" key="1">
    <citation type="journal article" date="2021" name="IMA Fungus">
        <title>Genomic characterization of three marine fungi, including Emericellopsis atlantica sp. nov. with signatures of a generalist lifestyle and marine biomass degradation.</title>
        <authorList>
            <person name="Hagestad O.C."/>
            <person name="Hou L."/>
            <person name="Andersen J.H."/>
            <person name="Hansen E.H."/>
            <person name="Altermark B."/>
            <person name="Li C."/>
            <person name="Kuhnert E."/>
            <person name="Cox R.J."/>
            <person name="Crous P.W."/>
            <person name="Spatafora J.W."/>
            <person name="Lail K."/>
            <person name="Amirebrahimi M."/>
            <person name="Lipzen A."/>
            <person name="Pangilinan J."/>
            <person name="Andreopoulos W."/>
            <person name="Hayes R.D."/>
            <person name="Ng V."/>
            <person name="Grigoriev I.V."/>
            <person name="Jackson S.A."/>
            <person name="Sutton T.D.S."/>
            <person name="Dobson A.D.W."/>
            <person name="Rama T."/>
        </authorList>
    </citation>
    <scope>NUCLEOTIDE SEQUENCE</scope>
    <source>
        <strain evidence="2">TRa3180A</strain>
    </source>
</reference>
<gene>
    <name evidence="2" type="ORF">BJ878DRAFT_502392</name>
</gene>
<evidence type="ECO:0000256" key="1">
    <source>
        <dbReference type="SAM" id="Phobius"/>
    </source>
</evidence>
<evidence type="ECO:0000313" key="2">
    <source>
        <dbReference type="EMBL" id="KAG9245247.1"/>
    </source>
</evidence>
<keyword evidence="1" id="KW-0472">Membrane</keyword>
<dbReference type="AlphaFoldDB" id="A0A9P8CFW1"/>
<comment type="caution">
    <text evidence="2">The sequence shown here is derived from an EMBL/GenBank/DDBJ whole genome shotgun (WGS) entry which is preliminary data.</text>
</comment>
<organism evidence="2 3">
    <name type="scientific">Calycina marina</name>
    <dbReference type="NCBI Taxonomy" id="1763456"/>
    <lineage>
        <taxon>Eukaryota</taxon>
        <taxon>Fungi</taxon>
        <taxon>Dikarya</taxon>
        <taxon>Ascomycota</taxon>
        <taxon>Pezizomycotina</taxon>
        <taxon>Leotiomycetes</taxon>
        <taxon>Helotiales</taxon>
        <taxon>Pezizellaceae</taxon>
        <taxon>Calycina</taxon>
    </lineage>
</organism>
<sequence length="74" mass="8027">MRSVLVLRNMILFALIVTEGILPGTIVRFSSRGLSNATRLGSMPMILSVAVSSIENTLMLIFSTLTPPHLGIRT</sequence>
<keyword evidence="1" id="KW-1133">Transmembrane helix</keyword>
<keyword evidence="1" id="KW-0812">Transmembrane</keyword>
<name>A0A9P8CFW1_9HELO</name>
<keyword evidence="3" id="KW-1185">Reference proteome</keyword>
<proteinExistence type="predicted"/>
<feature type="transmembrane region" description="Helical" evidence="1">
    <location>
        <begin position="12"/>
        <end position="31"/>
    </location>
</feature>
<accession>A0A9P8CFW1</accession>
<protein>
    <submittedName>
        <fullName evidence="2">Uncharacterized protein</fullName>
    </submittedName>
</protein>